<dbReference type="OrthoDB" id="9808936at2"/>
<dbReference type="Pfam" id="PF03033">
    <property type="entry name" value="Glyco_transf_28"/>
    <property type="match status" value="1"/>
</dbReference>
<dbReference type="InterPro" id="IPR004276">
    <property type="entry name" value="GlycoTrans_28_N"/>
</dbReference>
<dbReference type="PANTHER" id="PTHR21015:SF22">
    <property type="entry name" value="GLYCOSYLTRANSFERASE"/>
    <property type="match status" value="1"/>
</dbReference>
<dbReference type="PANTHER" id="PTHR21015">
    <property type="entry name" value="UDP-N-ACETYLGLUCOSAMINE--N-ACETYLMURAMYL-(PENTAPEPTIDE) PYROPHOSPHORYL-UNDECAPRENOL N-ACETYLGLUCOSAMINE TRANSFERASE 1"/>
    <property type="match status" value="1"/>
</dbReference>
<keyword evidence="9 10" id="KW-0961">Cell wall biogenesis/degradation</keyword>
<feature type="binding site" evidence="10">
    <location>
        <position position="170"/>
    </location>
    <ligand>
        <name>UDP-N-acetyl-alpha-D-glucosamine</name>
        <dbReference type="ChEBI" id="CHEBI:57705"/>
    </ligand>
</feature>
<feature type="binding site" evidence="10">
    <location>
        <position position="250"/>
    </location>
    <ligand>
        <name>UDP-N-acetyl-alpha-D-glucosamine</name>
        <dbReference type="ChEBI" id="CHEBI:57705"/>
    </ligand>
</feature>
<dbReference type="GO" id="GO:0008360">
    <property type="term" value="P:regulation of cell shape"/>
    <property type="evidence" value="ECO:0007669"/>
    <property type="project" value="UniProtKB-KW"/>
</dbReference>
<reference evidence="13 14" key="2">
    <citation type="submission" date="2006-07" db="EMBL/GenBank/DDBJ databases">
        <title>Sequencing of the draft genome and assembly of Chlorobium ferroxidans DSM 13031.</title>
        <authorList>
            <consortium name="US DOE Joint Genome Institute (JGI-PGF)"/>
            <person name="Copeland A."/>
            <person name="Lucas S."/>
            <person name="Lapidus A."/>
            <person name="Barry K."/>
            <person name="Glavina del Rio T."/>
            <person name="Dalin E."/>
            <person name="Tice H."/>
            <person name="Bruce D."/>
            <person name="Pitluck S."/>
            <person name="Richardson P."/>
        </authorList>
    </citation>
    <scope>NUCLEOTIDE SEQUENCE [LARGE SCALE GENOMIC DNA]</scope>
    <source>
        <strain evidence="13 14">DSM 13031</strain>
    </source>
</reference>
<gene>
    <name evidence="10" type="primary">murG</name>
    <name evidence="13" type="ORF">CferDRAFT_0436</name>
</gene>
<keyword evidence="2 10" id="KW-0132">Cell division</keyword>
<keyword evidence="3 10" id="KW-0328">Glycosyltransferase</keyword>
<dbReference type="NCBIfam" id="TIGR01133">
    <property type="entry name" value="murG"/>
    <property type="match status" value="1"/>
</dbReference>
<dbReference type="SUPFAM" id="SSF53756">
    <property type="entry name" value="UDP-Glycosyltransferase/glycogen phosphorylase"/>
    <property type="match status" value="1"/>
</dbReference>
<evidence type="ECO:0000259" key="11">
    <source>
        <dbReference type="Pfam" id="PF03033"/>
    </source>
</evidence>
<dbReference type="RefSeq" id="WP_006367076.1">
    <property type="nucleotide sequence ID" value="NZ_AASE01000023.1"/>
</dbReference>
<keyword evidence="8 10" id="KW-0131">Cell cycle</keyword>
<comment type="similarity">
    <text evidence="10">Belongs to the glycosyltransferase 28 family. MurG subfamily.</text>
</comment>
<evidence type="ECO:0000256" key="6">
    <source>
        <dbReference type="ARBA" id="ARBA00022984"/>
    </source>
</evidence>
<feature type="binding site" evidence="10">
    <location>
        <position position="128"/>
    </location>
    <ligand>
        <name>UDP-N-acetyl-alpha-D-glucosamine</name>
        <dbReference type="ChEBI" id="CHEBI:57705"/>
    </ligand>
</feature>
<evidence type="ECO:0000313" key="13">
    <source>
        <dbReference type="EMBL" id="EAT58320.1"/>
    </source>
</evidence>
<dbReference type="AlphaFoldDB" id="Q0YPU1"/>
<evidence type="ECO:0000256" key="2">
    <source>
        <dbReference type="ARBA" id="ARBA00022618"/>
    </source>
</evidence>
<comment type="caution">
    <text evidence="10">Lacks conserved residue(s) required for the propagation of feature annotation.</text>
</comment>
<feature type="binding site" evidence="10">
    <location>
        <begin position="10"/>
        <end position="12"/>
    </location>
    <ligand>
        <name>UDP-N-acetyl-alpha-D-glucosamine</name>
        <dbReference type="ChEBI" id="CHEBI:57705"/>
    </ligand>
</feature>
<dbReference type="GO" id="GO:0071555">
    <property type="term" value="P:cell wall organization"/>
    <property type="evidence" value="ECO:0007669"/>
    <property type="project" value="UniProtKB-KW"/>
</dbReference>
<dbReference type="CDD" id="cd03785">
    <property type="entry name" value="GT28_MurG"/>
    <property type="match status" value="1"/>
</dbReference>
<accession>Q0YPU1</accession>
<dbReference type="HAMAP" id="MF_00033">
    <property type="entry name" value="MurG"/>
    <property type="match status" value="1"/>
</dbReference>
<feature type="domain" description="Glycosyltransferase family 28 N-terminal" evidence="11">
    <location>
        <begin position="3"/>
        <end position="145"/>
    </location>
</feature>
<dbReference type="Pfam" id="PF04101">
    <property type="entry name" value="Glyco_tran_28_C"/>
    <property type="match status" value="1"/>
</dbReference>
<dbReference type="GO" id="GO:0009252">
    <property type="term" value="P:peptidoglycan biosynthetic process"/>
    <property type="evidence" value="ECO:0007669"/>
    <property type="project" value="UniProtKB-UniRule"/>
</dbReference>
<keyword evidence="14" id="KW-1185">Reference proteome</keyword>
<evidence type="ECO:0000256" key="1">
    <source>
        <dbReference type="ARBA" id="ARBA00022475"/>
    </source>
</evidence>
<evidence type="ECO:0000259" key="12">
    <source>
        <dbReference type="Pfam" id="PF04101"/>
    </source>
</evidence>
<dbReference type="GO" id="GO:0005975">
    <property type="term" value="P:carbohydrate metabolic process"/>
    <property type="evidence" value="ECO:0007669"/>
    <property type="project" value="InterPro"/>
</dbReference>
<proteinExistence type="inferred from homology"/>
<organism evidence="13 14">
    <name type="scientific">Chlorobium ferrooxidans DSM 13031</name>
    <dbReference type="NCBI Taxonomy" id="377431"/>
    <lineage>
        <taxon>Bacteria</taxon>
        <taxon>Pseudomonadati</taxon>
        <taxon>Chlorobiota</taxon>
        <taxon>Chlorobiia</taxon>
        <taxon>Chlorobiales</taxon>
        <taxon>Chlorobiaceae</taxon>
        <taxon>Chlorobium/Pelodictyon group</taxon>
        <taxon>Chlorobium</taxon>
    </lineage>
</organism>
<dbReference type="UniPathway" id="UPA00219"/>
<keyword evidence="6 10" id="KW-0573">Peptidoglycan synthesis</keyword>
<evidence type="ECO:0000256" key="8">
    <source>
        <dbReference type="ARBA" id="ARBA00023306"/>
    </source>
</evidence>
<dbReference type="GO" id="GO:0050511">
    <property type="term" value="F:undecaprenyldiphospho-muramoylpentapeptide beta-N-acetylglucosaminyltransferase activity"/>
    <property type="evidence" value="ECO:0007669"/>
    <property type="project" value="UniProtKB-UniRule"/>
</dbReference>
<comment type="function">
    <text evidence="10">Cell wall formation. Catalyzes the transfer of a GlcNAc subunit on undecaprenyl-pyrophosphoryl-MurNAc-pentapeptide (lipid intermediate I) to form undecaprenyl-pyrophosphoryl-MurNAc-(pentapeptide)GlcNAc (lipid intermediate II).</text>
</comment>
<dbReference type="EMBL" id="AASE01000023">
    <property type="protein sequence ID" value="EAT58320.1"/>
    <property type="molecule type" value="Genomic_DNA"/>
</dbReference>
<feature type="binding site" evidence="10">
    <location>
        <position position="199"/>
    </location>
    <ligand>
        <name>UDP-N-acetyl-alpha-D-glucosamine</name>
        <dbReference type="ChEBI" id="CHEBI:57705"/>
    </ligand>
</feature>
<evidence type="ECO:0000256" key="3">
    <source>
        <dbReference type="ARBA" id="ARBA00022676"/>
    </source>
</evidence>
<protein>
    <recommendedName>
        <fullName evidence="10">UDP-N-acetylglucosamine--N-acetylmuramyl-(pentapeptide) pyrophosphoryl-undecaprenol N-acetylglucosamine transferase</fullName>
        <ecNumber evidence="10">2.4.1.227</ecNumber>
    </recommendedName>
    <alternativeName>
        <fullName evidence="10">Undecaprenyl-PP-MurNAc-pentapeptide-UDPGlcNAc GlcNAc transferase</fullName>
    </alternativeName>
</protein>
<evidence type="ECO:0000256" key="5">
    <source>
        <dbReference type="ARBA" id="ARBA00022960"/>
    </source>
</evidence>
<dbReference type="GO" id="GO:0051301">
    <property type="term" value="P:cell division"/>
    <property type="evidence" value="ECO:0007669"/>
    <property type="project" value="UniProtKB-KW"/>
</dbReference>
<name>Q0YPU1_9CHLB</name>
<keyword evidence="4 10" id="KW-0808">Transferase</keyword>
<comment type="catalytic activity">
    <reaction evidence="10">
        <text>di-trans,octa-cis-undecaprenyl diphospho-N-acetyl-alpha-D-muramoyl-L-alanyl-D-glutamyl-meso-2,6-diaminopimeloyl-D-alanyl-D-alanine + UDP-N-acetyl-alpha-D-glucosamine = di-trans,octa-cis-undecaprenyl diphospho-[N-acetyl-alpha-D-glucosaminyl-(1-&gt;4)]-N-acetyl-alpha-D-muramoyl-L-alanyl-D-glutamyl-meso-2,6-diaminopimeloyl-D-alanyl-D-alanine + UDP + H(+)</text>
        <dbReference type="Rhea" id="RHEA:31227"/>
        <dbReference type="ChEBI" id="CHEBI:15378"/>
        <dbReference type="ChEBI" id="CHEBI:57705"/>
        <dbReference type="ChEBI" id="CHEBI:58223"/>
        <dbReference type="ChEBI" id="CHEBI:61387"/>
        <dbReference type="ChEBI" id="CHEBI:61388"/>
        <dbReference type="EC" id="2.4.1.227"/>
    </reaction>
</comment>
<dbReference type="InterPro" id="IPR007235">
    <property type="entry name" value="Glyco_trans_28_C"/>
</dbReference>
<comment type="caution">
    <text evidence="13">The sequence shown here is derived from an EMBL/GenBank/DDBJ whole genome shotgun (WGS) entry which is preliminary data.</text>
</comment>
<sequence>MKVLFAGGGTGGHLYPAVAMAGELRKLVADVDVAFAGTTSGIEATEVPRLGYRLHLIPVKGLKRGLSPSNILANLGIISGFAASVFRAAALIRREAPDVVVGTGGFVSAPVLLAAQLTGKKTLIQEQNAFPGVTTKLLSLLASEIHLAFEDARRFIPGSREVCITGNPARSFVLHSPHEARAAFGLHEDRPTLLVFGGSRGARSINNAILQRVPEITASSNILWQTGALDFERIKKQVVPSPYLAVCPYIEEMGAAYSAADLVVCRAGASSIAELTNLGKPSVLVPYPYATGDHQRHNARALVKDGAAMVIEDDHLGDSDSIKKILELLHNPGKLKSMGAESVKLGYPDAARQLALRIITLAKKH</sequence>
<evidence type="ECO:0000256" key="10">
    <source>
        <dbReference type="HAMAP-Rule" id="MF_00033"/>
    </source>
</evidence>
<evidence type="ECO:0000313" key="14">
    <source>
        <dbReference type="Proteomes" id="UP000004162"/>
    </source>
</evidence>
<keyword evidence="5 10" id="KW-0133">Cell shape</keyword>
<feature type="binding site" evidence="10">
    <location>
        <position position="295"/>
    </location>
    <ligand>
        <name>UDP-N-acetyl-alpha-D-glucosamine</name>
        <dbReference type="ChEBI" id="CHEBI:57705"/>
    </ligand>
</feature>
<dbReference type="GO" id="GO:0005886">
    <property type="term" value="C:plasma membrane"/>
    <property type="evidence" value="ECO:0007669"/>
    <property type="project" value="UniProtKB-SubCell"/>
</dbReference>
<dbReference type="InterPro" id="IPR006009">
    <property type="entry name" value="GlcNAc_MurG"/>
</dbReference>
<dbReference type="GO" id="GO:0051991">
    <property type="term" value="F:UDP-N-acetyl-D-glucosamine:N-acetylmuramoyl-L-alanyl-D-glutamyl-meso-2,6-diaminopimelyl-D-alanyl-D-alanine-diphosphoundecaprenol 4-beta-N-acetylglucosaminlytransferase activity"/>
    <property type="evidence" value="ECO:0007669"/>
    <property type="project" value="RHEA"/>
</dbReference>
<keyword evidence="1 10" id="KW-1003">Cell membrane</keyword>
<evidence type="ECO:0000256" key="7">
    <source>
        <dbReference type="ARBA" id="ARBA00023136"/>
    </source>
</evidence>
<keyword evidence="7 10" id="KW-0472">Membrane</keyword>
<comment type="subcellular location">
    <subcellularLocation>
        <location evidence="10">Cell membrane</location>
        <topology evidence="10">Peripheral membrane protein</topology>
        <orientation evidence="10">Cytoplasmic side</orientation>
    </subcellularLocation>
</comment>
<reference evidence="13 14" key="1">
    <citation type="submission" date="2006-07" db="EMBL/GenBank/DDBJ databases">
        <title>Annotation of the draft genome assembly of Chlorobium ferroxidans DSM 13031.</title>
        <authorList>
            <consortium name="US DOE Joint Genome Institute (JGI-ORNL)"/>
            <person name="Larimer F."/>
            <person name="Land M."/>
            <person name="Hauser L."/>
        </authorList>
    </citation>
    <scope>NUCLEOTIDE SEQUENCE [LARGE SCALE GENOMIC DNA]</scope>
    <source>
        <strain evidence="13 14">DSM 13031</strain>
    </source>
</reference>
<feature type="domain" description="Glycosyl transferase family 28 C-terminal" evidence="12">
    <location>
        <begin position="192"/>
        <end position="353"/>
    </location>
</feature>
<evidence type="ECO:0000256" key="9">
    <source>
        <dbReference type="ARBA" id="ARBA00023316"/>
    </source>
</evidence>
<comment type="pathway">
    <text evidence="10">Cell wall biogenesis; peptidoglycan biosynthesis.</text>
</comment>
<dbReference type="Gene3D" id="3.40.50.2000">
    <property type="entry name" value="Glycogen Phosphorylase B"/>
    <property type="match status" value="2"/>
</dbReference>
<evidence type="ECO:0000256" key="4">
    <source>
        <dbReference type="ARBA" id="ARBA00022679"/>
    </source>
</evidence>
<dbReference type="Proteomes" id="UP000004162">
    <property type="component" value="Unassembled WGS sequence"/>
</dbReference>
<dbReference type="EC" id="2.4.1.227" evidence="10"/>